<accession>G4QP24</accession>
<name>G4QP24_GLANF</name>
<organism evidence="1 2">
    <name type="scientific">Glaciecola nitratireducens (strain JCM 12485 / KCTC 12276 / FR1064)</name>
    <dbReference type="NCBI Taxonomy" id="1085623"/>
    <lineage>
        <taxon>Bacteria</taxon>
        <taxon>Pseudomonadati</taxon>
        <taxon>Pseudomonadota</taxon>
        <taxon>Gammaproteobacteria</taxon>
        <taxon>Alteromonadales</taxon>
        <taxon>Alteromonadaceae</taxon>
        <taxon>Brumicola</taxon>
    </lineage>
</organism>
<evidence type="ECO:0000313" key="2">
    <source>
        <dbReference type="Proteomes" id="UP000009282"/>
    </source>
</evidence>
<proteinExistence type="predicted"/>
<dbReference type="KEGG" id="gni:GNIT_3638"/>
<sequence length="52" mass="5764">MLAITEYSPQAAAKSHPCPTGAPTDCISPIDVKTTIKRRAHKYCDRYQLTIT</sequence>
<dbReference type="EMBL" id="CP003060">
    <property type="protein sequence ID" value="AEP31732.1"/>
    <property type="molecule type" value="Genomic_DNA"/>
</dbReference>
<protein>
    <submittedName>
        <fullName evidence="1">Uncharacterized protein</fullName>
    </submittedName>
</protein>
<dbReference type="HOGENOM" id="CLU_3080344_0_0_6"/>
<dbReference type="STRING" id="1085623.GNIT_3638"/>
<reference evidence="1 2" key="1">
    <citation type="journal article" date="2011" name="J. Bacteriol.">
        <title>Complete genome sequence of seawater bacterium Glaciecola nitratireducens FR1064T.</title>
        <authorList>
            <person name="Bian F."/>
            <person name="Qin Q.L."/>
            <person name="Xie B.B."/>
            <person name="Shu Y.L."/>
            <person name="Zhang X.Y."/>
            <person name="Yu Y."/>
            <person name="Chen B."/>
            <person name="Chen X.L."/>
            <person name="Zhou B.C."/>
            <person name="Zhang Y.Z."/>
        </authorList>
    </citation>
    <scope>NUCLEOTIDE SEQUENCE [LARGE SCALE GENOMIC DNA]</scope>
    <source>
        <strain evidence="2">JCM 12485 / KCTC 12276 / FR1064</strain>
    </source>
</reference>
<dbReference type="Proteomes" id="UP000009282">
    <property type="component" value="Chromosome"/>
</dbReference>
<gene>
    <name evidence="1" type="ordered locus">GNIT_3638</name>
</gene>
<evidence type="ECO:0000313" key="1">
    <source>
        <dbReference type="EMBL" id="AEP31732.1"/>
    </source>
</evidence>
<keyword evidence="2" id="KW-1185">Reference proteome</keyword>
<dbReference type="AlphaFoldDB" id="G4QP24"/>